<organism evidence="13">
    <name type="scientific">Lichtheimia ramosa</name>
    <dbReference type="NCBI Taxonomy" id="688394"/>
    <lineage>
        <taxon>Eukaryota</taxon>
        <taxon>Fungi</taxon>
        <taxon>Fungi incertae sedis</taxon>
        <taxon>Mucoromycota</taxon>
        <taxon>Mucoromycotina</taxon>
        <taxon>Mucoromycetes</taxon>
        <taxon>Mucorales</taxon>
        <taxon>Lichtheimiaceae</taxon>
        <taxon>Lichtheimia</taxon>
    </lineage>
</organism>
<reference evidence="13" key="1">
    <citation type="journal article" date="2014" name="Genome Announc.">
        <title>De novo whole-genome sequence and genome annotation of Lichtheimia ramosa.</title>
        <authorList>
            <person name="Linde J."/>
            <person name="Schwartze V."/>
            <person name="Binder U."/>
            <person name="Lass-Florl C."/>
            <person name="Voigt K."/>
            <person name="Horn F."/>
        </authorList>
    </citation>
    <scope>NUCLEOTIDE SEQUENCE</scope>
    <source>
        <strain evidence="13">JMRC FSU:6197</strain>
    </source>
</reference>
<evidence type="ECO:0000256" key="5">
    <source>
        <dbReference type="ARBA" id="ARBA00023123"/>
    </source>
</evidence>
<comment type="similarity">
    <text evidence="1 8">Belongs to the TRAFAC class myosin-kinesin ATPase superfamily. Myosin family.</text>
</comment>
<keyword evidence="3" id="KW-0067">ATP-binding</keyword>
<dbReference type="GO" id="GO:0016020">
    <property type="term" value="C:membrane"/>
    <property type="evidence" value="ECO:0007669"/>
    <property type="project" value="TreeGrafter"/>
</dbReference>
<dbReference type="EMBL" id="LK023323">
    <property type="protein sequence ID" value="CDS07139.1"/>
    <property type="molecule type" value="Genomic_DNA"/>
</dbReference>
<dbReference type="GO" id="GO:0000146">
    <property type="term" value="F:microfilament motor activity"/>
    <property type="evidence" value="ECO:0007669"/>
    <property type="project" value="TreeGrafter"/>
</dbReference>
<dbReference type="OrthoDB" id="6108017at2759"/>
<dbReference type="InterPro" id="IPR046943">
    <property type="entry name" value="Fungal_Myo2/2A_CBD"/>
</dbReference>
<evidence type="ECO:0000256" key="2">
    <source>
        <dbReference type="ARBA" id="ARBA00022741"/>
    </source>
</evidence>
<accession>A0A077WJ16</accession>
<feature type="compositionally biased region" description="Polar residues" evidence="10">
    <location>
        <begin position="1153"/>
        <end position="1178"/>
    </location>
</feature>
<gene>
    <name evidence="13" type="ORF">LRAMOSA09662</name>
</gene>
<dbReference type="InterPro" id="IPR027417">
    <property type="entry name" value="P-loop_NTPase"/>
</dbReference>
<dbReference type="InterPro" id="IPR036961">
    <property type="entry name" value="Kinesin_motor_dom_sf"/>
</dbReference>
<evidence type="ECO:0000259" key="12">
    <source>
        <dbReference type="PROSITE" id="PS51456"/>
    </source>
</evidence>
<dbReference type="InterPro" id="IPR036103">
    <property type="entry name" value="MYSc_Myo5"/>
</dbReference>
<dbReference type="GO" id="GO:0005524">
    <property type="term" value="F:ATP binding"/>
    <property type="evidence" value="ECO:0007669"/>
    <property type="project" value="UniProtKB-KW"/>
</dbReference>
<dbReference type="PROSITE" id="PS50096">
    <property type="entry name" value="IQ"/>
    <property type="match status" value="2"/>
</dbReference>
<dbReference type="CDD" id="cd01380">
    <property type="entry name" value="MYSc_Myo5"/>
    <property type="match status" value="1"/>
</dbReference>
<feature type="region of interest" description="Disordered" evidence="10">
    <location>
        <begin position="1098"/>
        <end position="1178"/>
    </location>
</feature>
<keyword evidence="4 9" id="KW-0175">Coiled coil</keyword>
<dbReference type="GO" id="GO:0005737">
    <property type="term" value="C:cytoplasm"/>
    <property type="evidence" value="ECO:0007669"/>
    <property type="project" value="TreeGrafter"/>
</dbReference>
<feature type="domain" description="Dilute" evidence="11">
    <location>
        <begin position="1256"/>
        <end position="1539"/>
    </location>
</feature>
<evidence type="ECO:0000256" key="7">
    <source>
        <dbReference type="ARBA" id="ARBA00023203"/>
    </source>
</evidence>
<dbReference type="SMART" id="SM01132">
    <property type="entry name" value="DIL"/>
    <property type="match status" value="1"/>
</dbReference>
<keyword evidence="6" id="KW-0505">Motor protein</keyword>
<keyword evidence="7 8" id="KW-0009">Actin-binding</keyword>
<dbReference type="PROSITE" id="PS51126">
    <property type="entry name" value="DILUTE"/>
    <property type="match status" value="1"/>
</dbReference>
<comment type="caution">
    <text evidence="8">Lacks conserved residue(s) required for the propagation of feature annotation.</text>
</comment>
<evidence type="ECO:0000256" key="9">
    <source>
        <dbReference type="SAM" id="Coils"/>
    </source>
</evidence>
<dbReference type="CDD" id="cd15480">
    <property type="entry name" value="fMyo2p_CBD"/>
    <property type="match status" value="1"/>
</dbReference>
<dbReference type="Gene3D" id="1.10.10.820">
    <property type="match status" value="1"/>
</dbReference>
<keyword evidence="2" id="KW-0547">Nucleotide-binding</keyword>
<evidence type="ECO:0000313" key="13">
    <source>
        <dbReference type="EMBL" id="CDS07139.1"/>
    </source>
</evidence>
<dbReference type="InterPro" id="IPR002710">
    <property type="entry name" value="Dilute_dom"/>
</dbReference>
<evidence type="ECO:0000256" key="8">
    <source>
        <dbReference type="PROSITE-ProRule" id="PRU00782"/>
    </source>
</evidence>
<dbReference type="Gene3D" id="1.10.287.1490">
    <property type="match status" value="1"/>
</dbReference>
<dbReference type="SMART" id="SM00242">
    <property type="entry name" value="MYSc"/>
    <property type="match status" value="1"/>
</dbReference>
<dbReference type="PANTHER" id="PTHR13140:SF706">
    <property type="entry name" value="DILUTE CLASS UNCONVENTIONAL MYOSIN, ISOFORM C"/>
    <property type="match status" value="1"/>
</dbReference>
<evidence type="ECO:0000256" key="3">
    <source>
        <dbReference type="ARBA" id="ARBA00022840"/>
    </source>
</evidence>
<evidence type="ECO:0008006" key="14">
    <source>
        <dbReference type="Google" id="ProtNLM"/>
    </source>
</evidence>
<feature type="region of interest" description="Actin-binding" evidence="8">
    <location>
        <begin position="672"/>
        <end position="694"/>
    </location>
</feature>
<feature type="coiled-coil region" evidence="9">
    <location>
        <begin position="970"/>
        <end position="1004"/>
    </location>
</feature>
<dbReference type="PRINTS" id="PR00193">
    <property type="entry name" value="MYOSINHEAVY"/>
</dbReference>
<dbReference type="SUPFAM" id="SSF52540">
    <property type="entry name" value="P-loop containing nucleoside triphosphate hydrolases"/>
    <property type="match status" value="1"/>
</dbReference>
<dbReference type="GO" id="GO:0007015">
    <property type="term" value="P:actin filament organization"/>
    <property type="evidence" value="ECO:0007669"/>
    <property type="project" value="TreeGrafter"/>
</dbReference>
<evidence type="ECO:0000259" key="11">
    <source>
        <dbReference type="PROSITE" id="PS51126"/>
    </source>
</evidence>
<dbReference type="Gene3D" id="1.20.5.190">
    <property type="match status" value="2"/>
</dbReference>
<feature type="domain" description="Myosin motor" evidence="12">
    <location>
        <begin position="86"/>
        <end position="797"/>
    </location>
</feature>
<dbReference type="PROSITE" id="PS51456">
    <property type="entry name" value="MYOSIN_MOTOR"/>
    <property type="match status" value="1"/>
</dbReference>
<dbReference type="GO" id="GO:0016459">
    <property type="term" value="C:myosin complex"/>
    <property type="evidence" value="ECO:0007669"/>
    <property type="project" value="UniProtKB-KW"/>
</dbReference>
<evidence type="ECO:0000256" key="10">
    <source>
        <dbReference type="SAM" id="MobiDB-lite"/>
    </source>
</evidence>
<protein>
    <recommendedName>
        <fullName evidence="14">P-loop containing nucleoside triphosphate hydrolase protein</fullName>
    </recommendedName>
</protein>
<evidence type="ECO:0000256" key="6">
    <source>
        <dbReference type="ARBA" id="ARBA00023175"/>
    </source>
</evidence>
<sequence>MATALDKARQAVQVYTKGTVAWFTDKQEGWVSATCISISIHEDKVRLVFQDDQDDTKEHVFQSTLADIAKNDASTLPPLRNPPKMEYTDDLTNLSYLNEPAVLNTIRTRYMQHLIYTYSGIVLIAVNPFDRVSLYEPDIIQQYAGRRRGELEPHLFAIAEDAFRCMIREQMNQTIVVSGERQVERLDQKKSITYCCYSGAGKTVSAKYIMRYFATADDQEIASKKKKEHGAMTQVEKQILATNPIMEAFGNAKTTRNDNSSRFGKYIEIQFDKDANIIGARIRTYLLERSRLIFQPATERNYHIFYQLCAGAPSSEKKDFELDDYTQFHYLNQSGTGTIPGVDDAAEFQVTQHALSTVGLSLQLQWEIFRLLAALVHVGNIQITGRGDASVADTDKALMTCTRLLGIKATDFKKWIIRKQIITRSEKIVTNLKPDQAIVVRDSVAKYIYANLFDWLVAVINESLTSPDQDAIQTFIGVLDIYGFEHFKKNSFEQFCINYANEKLQQQFNQHVFKLEQEEYLKEKINWTFIEFSDNQKCIDLIEGKLGILSLLDEESRLPSATDQSFCQKLYTSFDKPEYNDFFKKPRFSNQAFTVAHYAHDVQYEAENFIDKNKDTVPDEHLSLLNSSDFEFLRQVLDKAAGANPSPTPDKSKRMSTLSRKPTLGSIFKLSLIQLMDTIGHTNVHYIRCIKPNEAKAAWEFEPNMVLSQLRACGVLETIRISCAGYPSRWTFEEFAERYYALVPSKHWSNAQSEEDIRQLCNTILDASVKDPDQYQIGVSKIFFRAGQLAHLERLRTDRFNECAVLLQKHMRRFIYRSRYLHMHDLALRLQCVARQKIAQANMQFLLQSKAALRIQTQWRRYTARQHYIQQRQFIVLVQTAIRSRYARKTMSTFREMHAAIQIQKMARGWFARKQYKARRNFIIHLQSHIRSRFGRKQLVSLRAEARSANHFKEVSYKLENKVVELTQTITAMATERDKMNDRMTALETEIKTWMIKYEKLEQTSKENETKLNEPTVSQSEWDALKQEHDMLSEKYTTLSNNLKACERDMATLQEQLEHEKQQKAKLEQQLMNKDDHYTEESEVVELRNQVAALKQQLAQAMRAPRSSRGLSPAIGRSVSPSPAKGATLESTGYRQRSRSPGLLNRKARRSSMAGTGVSTEPVQHITKNPRPTSIDQYSSLLGTRSSENPQQEILEILQDEQALLSEITQGLVKDVKMPLPSMQNPPSEKEIFFPVNMISLCLTQMWGHGLVQESERLLFTVMDVIQKQCLSYTGDEAITPCVFWLSNVHELLSIICTTEHEIEEALFKKKDDDGTVSGWQDFEKLAATVKFELQCLEDNIFHSLVKELKKRIKKMIVPAVIESQSLPGFITADTGRFFNKLLSGSSQPAYSTDDLLNYLNKVWRALKCYYVDPSILHQVLIELLRMIGVTAFNDLLMRKNFSSWKRAMQIQYNVTRLEEWCKGHDVPEGALQLEYLMQTTKLLQLKKATVAEIESIYEVCWLLSPTQIQKLISNYQVADYENPIKPAILSAVASHVVSGDDNDVLLLDSVPMDDTTNPFEVPMPRNRKPQNYLPAWIQLKRLRALTLLLPQEQPKMT</sequence>
<evidence type="ECO:0000256" key="4">
    <source>
        <dbReference type="ARBA" id="ARBA00023054"/>
    </source>
</evidence>
<dbReference type="Gene3D" id="1.20.120.720">
    <property type="entry name" value="Myosin VI head, motor domain, U50 subdomain"/>
    <property type="match status" value="1"/>
</dbReference>
<dbReference type="InterPro" id="IPR001609">
    <property type="entry name" value="Myosin_head_motor_dom-like"/>
</dbReference>
<proteinExistence type="inferred from homology"/>
<dbReference type="Pfam" id="PF00063">
    <property type="entry name" value="Myosin_head"/>
    <property type="match status" value="1"/>
</dbReference>
<name>A0A077WJ16_9FUNG</name>
<dbReference type="Pfam" id="PF01843">
    <property type="entry name" value="DIL"/>
    <property type="match status" value="1"/>
</dbReference>
<dbReference type="InterPro" id="IPR000048">
    <property type="entry name" value="IQ_motif_EF-hand-BS"/>
</dbReference>
<keyword evidence="5 8" id="KW-0518">Myosin</keyword>
<dbReference type="SMART" id="SM00015">
    <property type="entry name" value="IQ"/>
    <property type="match status" value="4"/>
</dbReference>
<dbReference type="Gene3D" id="3.40.850.10">
    <property type="entry name" value="Kinesin motor domain"/>
    <property type="match status" value="1"/>
</dbReference>
<evidence type="ECO:0000256" key="1">
    <source>
        <dbReference type="ARBA" id="ARBA00008314"/>
    </source>
</evidence>
<dbReference type="Gene3D" id="1.20.58.530">
    <property type="match status" value="1"/>
</dbReference>
<dbReference type="GO" id="GO:0051015">
    <property type="term" value="F:actin filament binding"/>
    <property type="evidence" value="ECO:0007669"/>
    <property type="project" value="TreeGrafter"/>
</dbReference>
<dbReference type="FunFam" id="1.10.10.820:FF:000001">
    <property type="entry name" value="Myosin heavy chain"/>
    <property type="match status" value="1"/>
</dbReference>
<dbReference type="Gene3D" id="6.20.240.20">
    <property type="match status" value="1"/>
</dbReference>
<dbReference type="Pfam" id="PF00612">
    <property type="entry name" value="IQ"/>
    <property type="match status" value="3"/>
</dbReference>
<dbReference type="PANTHER" id="PTHR13140">
    <property type="entry name" value="MYOSIN"/>
    <property type="match status" value="1"/>
</dbReference>